<dbReference type="RefSeq" id="WP_212678407.1">
    <property type="nucleotide sequence ID" value="NZ_JAGSPK010000002.1"/>
</dbReference>
<evidence type="ECO:0000313" key="1">
    <source>
        <dbReference type="EMBL" id="MBR7792348.1"/>
    </source>
</evidence>
<keyword evidence="2" id="KW-1185">Reference proteome</keyword>
<accession>A0ABS5H152</accession>
<comment type="caution">
    <text evidence="1">The sequence shown here is derived from an EMBL/GenBank/DDBJ whole genome shotgun (WGS) entry which is preliminary data.</text>
</comment>
<dbReference type="Proteomes" id="UP000682982">
    <property type="component" value="Unassembled WGS sequence"/>
</dbReference>
<dbReference type="EMBL" id="JAGSPK010000002">
    <property type="protein sequence ID" value="MBR7792348.1"/>
    <property type="molecule type" value="Genomic_DNA"/>
</dbReference>
<proteinExistence type="predicted"/>
<reference evidence="1 2" key="1">
    <citation type="submission" date="2021-04" db="EMBL/GenBank/DDBJ databases">
        <title>novel species isolated from subtropical streams in China.</title>
        <authorList>
            <person name="Lu H."/>
        </authorList>
    </citation>
    <scope>NUCLEOTIDE SEQUENCE [LARGE SCALE GENOMIC DNA]</scope>
    <source>
        <strain evidence="1 2">FT147W</strain>
    </source>
</reference>
<sequence length="109" mass="12270">MSNFQYVRNQYSVPAVLGRRVTVSGKPGIIAADRGHYIGVNFDSDKPGVIHNCHPTSEVKYGDMGVVRKPSRYAARYDRFLEYGDGFDSFIDFCRWDAMPERSWNGGAA</sequence>
<gene>
    <name evidence="1" type="ORF">KDM87_07020</name>
</gene>
<protein>
    <submittedName>
        <fullName evidence="1">Uncharacterized protein</fullName>
    </submittedName>
</protein>
<name>A0ABS5H152_9BURK</name>
<evidence type="ECO:0000313" key="2">
    <source>
        <dbReference type="Proteomes" id="UP000682982"/>
    </source>
</evidence>
<organism evidence="1 2">
    <name type="scientific">Undibacterium rivi</name>
    <dbReference type="NCBI Taxonomy" id="2828729"/>
    <lineage>
        <taxon>Bacteria</taxon>
        <taxon>Pseudomonadati</taxon>
        <taxon>Pseudomonadota</taxon>
        <taxon>Betaproteobacteria</taxon>
        <taxon>Burkholderiales</taxon>
        <taxon>Oxalobacteraceae</taxon>
        <taxon>Undibacterium</taxon>
    </lineage>
</organism>